<reference evidence="3 4" key="1">
    <citation type="submission" date="2019-11" db="EMBL/GenBank/DDBJ databases">
        <title>First report of rice panicle blight caused by Xanthomonas sp. in Iran.</title>
        <authorList>
            <person name="Mirghasempour S.A."/>
            <person name="Huang S."/>
            <person name="Brady C.L."/>
            <person name="Studholme D.J."/>
        </authorList>
    </citation>
    <scope>NUCLEOTIDE SEQUENCE [LARGE SCALE GENOMIC DNA]</scope>
    <source>
        <strain evidence="1 4">ASD011</strain>
        <strain evidence="3">SAM114</strain>
    </source>
</reference>
<dbReference type="Proteomes" id="UP000437931">
    <property type="component" value="Unassembled WGS sequence"/>
</dbReference>
<dbReference type="EMBL" id="WJPM01000002">
    <property type="protein sequence ID" value="MRH73627.1"/>
    <property type="molecule type" value="Genomic_DNA"/>
</dbReference>
<organism evidence="1 4">
    <name type="scientific">Xanthomonas sontii</name>
    <dbReference type="NCBI Taxonomy" id="2650745"/>
    <lineage>
        <taxon>Bacteria</taxon>
        <taxon>Pseudomonadati</taxon>
        <taxon>Pseudomonadota</taxon>
        <taxon>Gammaproteobacteria</taxon>
        <taxon>Lysobacterales</taxon>
        <taxon>Lysobacteraceae</taxon>
        <taxon>Xanthomonas</taxon>
    </lineage>
</organism>
<dbReference type="Pfam" id="PF01209">
    <property type="entry name" value="Ubie_methyltran"/>
    <property type="match status" value="1"/>
</dbReference>
<gene>
    <name evidence="1" type="ORF">GIY21_03215</name>
    <name evidence="2" type="ORF">GIY22_03205</name>
</gene>
<evidence type="ECO:0000313" key="2">
    <source>
        <dbReference type="EMBL" id="MRH73627.1"/>
    </source>
</evidence>
<evidence type="ECO:0000313" key="1">
    <source>
        <dbReference type="EMBL" id="MRG99295.1"/>
    </source>
</evidence>
<dbReference type="AlphaFoldDB" id="A0A6N7Q974"/>
<proteinExistence type="predicted"/>
<evidence type="ECO:0000313" key="3">
    <source>
        <dbReference type="Proteomes" id="UP000437931"/>
    </source>
</evidence>
<evidence type="ECO:0000313" key="4">
    <source>
        <dbReference type="Proteomes" id="UP000439314"/>
    </source>
</evidence>
<name>A0A6N7Q974_9XANT</name>
<dbReference type="EMBL" id="WJPN01000002">
    <property type="protein sequence ID" value="MRG99295.1"/>
    <property type="molecule type" value="Genomic_DNA"/>
</dbReference>
<dbReference type="Proteomes" id="UP000439314">
    <property type="component" value="Unassembled WGS sequence"/>
</dbReference>
<reference evidence="2" key="2">
    <citation type="journal article" date="2020" name="Plant Dis.">
        <title>A Grain Rot of Rice in Iran Caused by a Xanthomonas Strain Closely Related to X. sacchari.</title>
        <authorList>
            <person name="Mirghasempour S.A."/>
            <person name="Huang S."/>
            <person name="Studholme D.J."/>
            <person name="Brady C.L."/>
        </authorList>
    </citation>
    <scope>NUCLEOTIDE SEQUENCE</scope>
    <source>
        <strain evidence="2">SAM114</strain>
    </source>
</reference>
<keyword evidence="3" id="KW-1185">Reference proteome</keyword>
<comment type="caution">
    <text evidence="1">The sequence shown here is derived from an EMBL/GenBank/DDBJ whole genome shotgun (WGS) entry which is preliminary data.</text>
</comment>
<protein>
    <submittedName>
        <fullName evidence="1">Uncharacterized protein</fullName>
    </submittedName>
</protein>
<sequence length="110" mass="11816">MAALGCSCGRYFSPDARSGGAGASICHRKPGFGSRDSGIARAGDRWLTDRGAGLSSLWEGLQSRRAVRRCRRKHPPQDARKGMMEAADFARSHHKNLAVGIVAIHSGDKI</sequence>
<accession>A0A6N7Q974</accession>